<evidence type="ECO:0000256" key="7">
    <source>
        <dbReference type="ARBA" id="ARBA00022927"/>
    </source>
</evidence>
<dbReference type="Pfam" id="PF03544">
    <property type="entry name" value="TonB_C"/>
    <property type="match status" value="1"/>
</dbReference>
<dbReference type="Gene3D" id="3.30.1150.10">
    <property type="match status" value="2"/>
</dbReference>
<organism evidence="12 13">
    <name type="scientific">Stenotrophomonas koreensis</name>
    <dbReference type="NCBI Taxonomy" id="266128"/>
    <lineage>
        <taxon>Bacteria</taxon>
        <taxon>Pseudomonadati</taxon>
        <taxon>Pseudomonadota</taxon>
        <taxon>Gammaproteobacteria</taxon>
        <taxon>Lysobacterales</taxon>
        <taxon>Lysobacteraceae</taxon>
        <taxon>Stenotrophomonas</taxon>
    </lineage>
</organism>
<keyword evidence="7" id="KW-0653">Protein transport</keyword>
<evidence type="ECO:0000256" key="2">
    <source>
        <dbReference type="ARBA" id="ARBA00006555"/>
    </source>
</evidence>
<dbReference type="Proteomes" id="UP000051254">
    <property type="component" value="Unassembled WGS sequence"/>
</dbReference>
<evidence type="ECO:0000256" key="1">
    <source>
        <dbReference type="ARBA" id="ARBA00004383"/>
    </source>
</evidence>
<dbReference type="PANTHER" id="PTHR33446:SF2">
    <property type="entry name" value="PROTEIN TONB"/>
    <property type="match status" value="1"/>
</dbReference>
<keyword evidence="10" id="KW-0732">Signal</keyword>
<dbReference type="InterPro" id="IPR006260">
    <property type="entry name" value="TonB/TolA_C"/>
</dbReference>
<evidence type="ECO:0000256" key="3">
    <source>
        <dbReference type="ARBA" id="ARBA00022448"/>
    </source>
</evidence>
<dbReference type="SUPFAM" id="SSF74653">
    <property type="entry name" value="TolA/TonB C-terminal domain"/>
    <property type="match status" value="1"/>
</dbReference>
<dbReference type="GO" id="GO:0098797">
    <property type="term" value="C:plasma membrane protein complex"/>
    <property type="evidence" value="ECO:0007669"/>
    <property type="project" value="TreeGrafter"/>
</dbReference>
<evidence type="ECO:0000256" key="6">
    <source>
        <dbReference type="ARBA" id="ARBA00022692"/>
    </source>
</evidence>
<keyword evidence="13" id="KW-1185">Reference proteome</keyword>
<dbReference type="AlphaFoldDB" id="A0A0R0C2Q1"/>
<comment type="similarity">
    <text evidence="2">Belongs to the TonB family.</text>
</comment>
<proteinExistence type="inferred from homology"/>
<keyword evidence="8" id="KW-1133">Transmembrane helix</keyword>
<evidence type="ECO:0000313" key="12">
    <source>
        <dbReference type="EMBL" id="KRG60142.1"/>
    </source>
</evidence>
<dbReference type="GO" id="GO:0031992">
    <property type="term" value="F:energy transducer activity"/>
    <property type="evidence" value="ECO:0007669"/>
    <property type="project" value="TreeGrafter"/>
</dbReference>
<name>A0A0R0C2Q1_9GAMM</name>
<dbReference type="OrthoDB" id="5982524at2"/>
<keyword evidence="3" id="KW-0813">Transport</keyword>
<dbReference type="EMBL" id="LDJH01000005">
    <property type="protein sequence ID" value="KRG60142.1"/>
    <property type="molecule type" value="Genomic_DNA"/>
</dbReference>
<feature type="signal peptide" evidence="10">
    <location>
        <begin position="1"/>
        <end position="26"/>
    </location>
</feature>
<accession>A0A0R0C2Q1</accession>
<comment type="subcellular location">
    <subcellularLocation>
        <location evidence="1">Cell inner membrane</location>
        <topology evidence="1">Single-pass membrane protein</topology>
        <orientation evidence="1">Periplasmic side</orientation>
    </subcellularLocation>
</comment>
<dbReference type="GO" id="GO:0015031">
    <property type="term" value="P:protein transport"/>
    <property type="evidence" value="ECO:0007669"/>
    <property type="project" value="UniProtKB-KW"/>
</dbReference>
<feature type="domain" description="TonB C-terminal" evidence="11">
    <location>
        <begin position="127"/>
        <end position="237"/>
    </location>
</feature>
<protein>
    <recommendedName>
        <fullName evidence="11">TonB C-terminal domain-containing protein</fullName>
    </recommendedName>
</protein>
<dbReference type="InterPro" id="IPR051045">
    <property type="entry name" value="TonB-dependent_transducer"/>
</dbReference>
<evidence type="ECO:0000313" key="13">
    <source>
        <dbReference type="Proteomes" id="UP000051254"/>
    </source>
</evidence>
<evidence type="ECO:0000256" key="8">
    <source>
        <dbReference type="ARBA" id="ARBA00022989"/>
    </source>
</evidence>
<evidence type="ECO:0000256" key="9">
    <source>
        <dbReference type="ARBA" id="ARBA00023136"/>
    </source>
</evidence>
<dbReference type="GO" id="GO:0055085">
    <property type="term" value="P:transmembrane transport"/>
    <property type="evidence" value="ECO:0007669"/>
    <property type="project" value="InterPro"/>
</dbReference>
<feature type="chain" id="PRO_5006393427" description="TonB C-terminal domain-containing protein" evidence="10">
    <location>
        <begin position="27"/>
        <end position="289"/>
    </location>
</feature>
<comment type="caution">
    <text evidence="12">The sequence shown here is derived from an EMBL/GenBank/DDBJ whole genome shotgun (WGS) entry which is preliminary data.</text>
</comment>
<dbReference type="InterPro" id="IPR037682">
    <property type="entry name" value="TonB_C"/>
</dbReference>
<dbReference type="PROSITE" id="PS52015">
    <property type="entry name" value="TONB_CTD"/>
    <property type="match status" value="1"/>
</dbReference>
<gene>
    <name evidence="12" type="ORF">ABB25_01845</name>
</gene>
<evidence type="ECO:0000256" key="4">
    <source>
        <dbReference type="ARBA" id="ARBA00022475"/>
    </source>
</evidence>
<keyword evidence="4" id="KW-1003">Cell membrane</keyword>
<evidence type="ECO:0000256" key="5">
    <source>
        <dbReference type="ARBA" id="ARBA00022519"/>
    </source>
</evidence>
<keyword evidence="5" id="KW-0997">Cell inner membrane</keyword>
<dbReference type="STRING" id="266128.ABB25_01845"/>
<evidence type="ECO:0000256" key="10">
    <source>
        <dbReference type="SAM" id="SignalP"/>
    </source>
</evidence>
<reference evidence="12 13" key="1">
    <citation type="submission" date="2015-05" db="EMBL/GenBank/DDBJ databases">
        <title>Genome sequencing and analysis of members of genus Stenotrophomonas.</title>
        <authorList>
            <person name="Patil P.P."/>
            <person name="Midha S."/>
            <person name="Patil P.B."/>
        </authorList>
    </citation>
    <scope>NUCLEOTIDE SEQUENCE [LARGE SCALE GENOMIC DNA]</scope>
    <source>
        <strain evidence="12 13">DSM 17805</strain>
    </source>
</reference>
<keyword evidence="6" id="KW-0812">Transmembrane</keyword>
<dbReference type="PANTHER" id="PTHR33446">
    <property type="entry name" value="PROTEIN TONB-RELATED"/>
    <property type="match status" value="1"/>
</dbReference>
<keyword evidence="9" id="KW-0472">Membrane</keyword>
<sequence length="289" mass="31447">MNYKAWAAALLVVLLCSAGVASEADARVPAAVIAQAQMSMMLDGTIDVEADGRVSALRIDGEADYPGGVVAHVHQVVQGWEFEPVLRDGQPVAFTTPMTIRLVASQIGDGGYEIRIASTRFGEHDPEDRSRVRTLAMTPPRYPEQAYRAGVTGTVYLAVQVGRDGQVLDVAAEQVDLTSAGTERVMAQARELLARTSTQAARRWRFLAPEQGEAAQAQSWNLRVPVSFQLSGFGRSEPSRGRWQPYIPGPRLFVPFLRKDDDGFSTALQEGQIEMIGRPGPRLKTPLAS</sequence>
<dbReference type="RefSeq" id="WP_160319398.1">
    <property type="nucleotide sequence ID" value="NZ_LDJH01000005.1"/>
</dbReference>
<dbReference type="PATRIC" id="fig|266128.3.peg.2017"/>
<dbReference type="NCBIfam" id="TIGR01352">
    <property type="entry name" value="tonB_Cterm"/>
    <property type="match status" value="1"/>
</dbReference>
<evidence type="ECO:0000259" key="11">
    <source>
        <dbReference type="PROSITE" id="PS52015"/>
    </source>
</evidence>